<dbReference type="RefSeq" id="WP_270949883.1">
    <property type="nucleotide sequence ID" value="NZ_JAQGLA010000025.1"/>
</dbReference>
<sequence>MPPIGFRTNKNGKTYPIHKAKGRGGLAVAAAGTAVALSASGGIGTGVLGGSTGSSALSAAESAVVRNIQSNLTKAQKTARQGKPRQAWRQLKLRQGREQAKSAVECWAFSFGQVQEFFARTPCADLHRVQFPLTDDNGNTVSVLVSKVRMRSTSDARELRRLIDEHGTGDIRPLVENVPFTGEHYDSKVSGKVVVLAETEPTSGEPSPVVLETISEAAVALTPK</sequence>
<keyword evidence="2" id="KW-1185">Reference proteome</keyword>
<name>A0ABT4UZS8_9PSEU</name>
<gene>
    <name evidence="1" type="ORF">OU415_17395</name>
</gene>
<protein>
    <submittedName>
        <fullName evidence="1">Uncharacterized protein</fullName>
    </submittedName>
</protein>
<evidence type="ECO:0000313" key="2">
    <source>
        <dbReference type="Proteomes" id="UP001210380"/>
    </source>
</evidence>
<organism evidence="1 2">
    <name type="scientific">Saccharopolyspora oryzae</name>
    <dbReference type="NCBI Taxonomy" id="2997343"/>
    <lineage>
        <taxon>Bacteria</taxon>
        <taxon>Bacillati</taxon>
        <taxon>Actinomycetota</taxon>
        <taxon>Actinomycetes</taxon>
        <taxon>Pseudonocardiales</taxon>
        <taxon>Pseudonocardiaceae</taxon>
        <taxon>Saccharopolyspora</taxon>
    </lineage>
</organism>
<dbReference type="EMBL" id="JAQGLA010000025">
    <property type="protein sequence ID" value="MDA3627224.1"/>
    <property type="molecule type" value="Genomic_DNA"/>
</dbReference>
<dbReference type="Proteomes" id="UP001210380">
    <property type="component" value="Unassembled WGS sequence"/>
</dbReference>
<proteinExistence type="predicted"/>
<accession>A0ABT4UZS8</accession>
<evidence type="ECO:0000313" key="1">
    <source>
        <dbReference type="EMBL" id="MDA3627224.1"/>
    </source>
</evidence>
<reference evidence="1 2" key="1">
    <citation type="submission" date="2022-11" db="EMBL/GenBank/DDBJ databases">
        <title>Draft genome sequence of Saccharopolyspora sp. WRP15-2 isolated from rhizosphere soils of wild rice in Thailand.</title>
        <authorList>
            <person name="Duangmal K."/>
            <person name="Kammanee S."/>
            <person name="Muangham S."/>
        </authorList>
    </citation>
    <scope>NUCLEOTIDE SEQUENCE [LARGE SCALE GENOMIC DNA]</scope>
    <source>
        <strain evidence="1 2">WRP15-2</strain>
    </source>
</reference>
<comment type="caution">
    <text evidence="1">The sequence shown here is derived from an EMBL/GenBank/DDBJ whole genome shotgun (WGS) entry which is preliminary data.</text>
</comment>